<dbReference type="OrthoDB" id="2339965at2"/>
<dbReference type="EMBL" id="JWIY01000004">
    <property type="protein sequence ID" value="KIC77384.1"/>
    <property type="molecule type" value="Genomic_DNA"/>
</dbReference>
<evidence type="ECO:0000313" key="1">
    <source>
        <dbReference type="EMBL" id="KIC77384.1"/>
    </source>
</evidence>
<accession>A0A0C1HJC5</accession>
<evidence type="ECO:0000313" key="2">
    <source>
        <dbReference type="Proteomes" id="UP000031339"/>
    </source>
</evidence>
<organism evidence="1 2">
    <name type="scientific">Streptococcus constellatus</name>
    <dbReference type="NCBI Taxonomy" id="76860"/>
    <lineage>
        <taxon>Bacteria</taxon>
        <taxon>Bacillati</taxon>
        <taxon>Bacillota</taxon>
        <taxon>Bacilli</taxon>
        <taxon>Lactobacillales</taxon>
        <taxon>Streptococcaceae</taxon>
        <taxon>Streptococcus</taxon>
        <taxon>Streptococcus anginosus group</taxon>
    </lineage>
</organism>
<reference evidence="1 2" key="1">
    <citation type="submission" date="2014-12" db="EMBL/GenBank/DDBJ databases">
        <title>Partial genome sequence of Streptococcus constellatus KCOM 1650 (= ChDC B144).</title>
        <authorList>
            <person name="Kook J.-K."/>
            <person name="Park S.-N."/>
            <person name="Lim Y.K."/>
            <person name="Jo E."/>
        </authorList>
    </citation>
    <scope>NUCLEOTIDE SEQUENCE [LARGE SCALE GENOMIC DNA]</scope>
    <source>
        <strain evidence="1 2">KCOM 1650</strain>
    </source>
</reference>
<protein>
    <submittedName>
        <fullName evidence="1">Uncharacterized protein</fullName>
    </submittedName>
</protein>
<name>A0A0C1HJC5_STRCV</name>
<dbReference type="AlphaFoldDB" id="A0A0C1HJC5"/>
<comment type="caution">
    <text evidence="1">The sequence shown here is derived from an EMBL/GenBank/DDBJ whole genome shotgun (WGS) entry which is preliminary data.</text>
</comment>
<sequence>MSKASYTSYPSHVRSSVESMNQVFNTPAKRKFVANKARLNLSDKTKSDVYSEAYAYLLNSLGVITNIQDEFTQKLVAFYFEGQKRYCNGTSMLDDFIKYGKLPHHFSSYK</sequence>
<dbReference type="Proteomes" id="UP000031339">
    <property type="component" value="Unassembled WGS sequence"/>
</dbReference>
<proteinExistence type="predicted"/>
<dbReference type="RefSeq" id="WP_039677766.1">
    <property type="nucleotide sequence ID" value="NZ_JWIY01000004.1"/>
</dbReference>
<gene>
    <name evidence="1" type="ORF">RN79_08960</name>
</gene>